<accession>A0A5N5X965</accession>
<dbReference type="SUPFAM" id="SSF53474">
    <property type="entry name" value="alpha/beta-Hydrolases"/>
    <property type="match status" value="1"/>
</dbReference>
<sequence length="535" mass="59051">MAVNMLLTVLLAFFEVNVAAPLDRQRPMINLGYARYQGVRLAARVDQYLGMRYAAPPLEDLRFRAPRDPIRTSSVQDASVFGPICVGSGQNVTEKLDEDCLFINVFTPSNATSRSYLPVWVYIQGGAYATNSNANYNGTQVIEESGHGIILVNFNYRVGALGFLAGEKVRQDGDLNVGLLDQRKALHWVKRYIRQFGGNPDHVVIHGASAGAGSVSYHLTAYGGRDDGLFIGAIPESPFWPAQRTISESELQYSQVLKDVGCSTMPCLRSADITAIQRAQAASPDPTDPTRTYASLWDYGPVIDGTFVRDRLYTLFEQGRFVRVPLIVGGDTDEGSNFAFNATSPTEVSEFLKSLYPRLGSKQLQSINDAYQGMEPLPHHAEYFPSASASFGDAIFTCPGIRITSSMVKYFSAGSERVWNYRYNVQDPVMVSQGLGVPHTFETEAIFGPNYGGGRSSSITNTNAGIVPVVMNYYISFVKMLDPNTFRAKGAPFWMSWGRGERLKIQTNETAMEVTPEVQQGRCALWEKLANEMNV</sequence>
<dbReference type="EMBL" id="ML732170">
    <property type="protein sequence ID" value="KAB8077259.1"/>
    <property type="molecule type" value="Genomic_DNA"/>
</dbReference>
<evidence type="ECO:0000313" key="6">
    <source>
        <dbReference type="Proteomes" id="UP000326565"/>
    </source>
</evidence>
<feature type="chain" id="PRO_5031608283" description="Carboxylic ester hydrolase" evidence="3">
    <location>
        <begin position="20"/>
        <end position="535"/>
    </location>
</feature>
<feature type="signal peptide" evidence="3">
    <location>
        <begin position="1"/>
        <end position="19"/>
    </location>
</feature>
<dbReference type="Gene3D" id="3.40.50.1820">
    <property type="entry name" value="alpha/beta hydrolase"/>
    <property type="match status" value="1"/>
</dbReference>
<dbReference type="InterPro" id="IPR019819">
    <property type="entry name" value="Carboxylesterase_B_CS"/>
</dbReference>
<dbReference type="PROSITE" id="PS00122">
    <property type="entry name" value="CARBOXYLESTERASE_B_1"/>
    <property type="match status" value="1"/>
</dbReference>
<dbReference type="Proteomes" id="UP000326565">
    <property type="component" value="Unassembled WGS sequence"/>
</dbReference>
<evidence type="ECO:0000256" key="2">
    <source>
        <dbReference type="ARBA" id="ARBA00022801"/>
    </source>
</evidence>
<dbReference type="PANTHER" id="PTHR43918:SF4">
    <property type="entry name" value="CARBOXYLIC ESTER HYDROLASE"/>
    <property type="match status" value="1"/>
</dbReference>
<dbReference type="AlphaFoldDB" id="A0A5N5X965"/>
<feature type="domain" description="Carboxylesterase type B" evidence="4">
    <location>
        <begin position="29"/>
        <end position="526"/>
    </location>
</feature>
<evidence type="ECO:0000256" key="3">
    <source>
        <dbReference type="RuleBase" id="RU361235"/>
    </source>
</evidence>
<proteinExistence type="inferred from homology"/>
<dbReference type="Pfam" id="PF00135">
    <property type="entry name" value="COesterase"/>
    <property type="match status" value="1"/>
</dbReference>
<reference evidence="5 6" key="1">
    <citation type="submission" date="2019-04" db="EMBL/GenBank/DDBJ databases">
        <title>Friends and foes A comparative genomics study of 23 Aspergillus species from section Flavi.</title>
        <authorList>
            <consortium name="DOE Joint Genome Institute"/>
            <person name="Kjaerbolling I."/>
            <person name="Vesth T."/>
            <person name="Frisvad J.C."/>
            <person name="Nybo J.L."/>
            <person name="Theobald S."/>
            <person name="Kildgaard S."/>
            <person name="Isbrandt T."/>
            <person name="Kuo A."/>
            <person name="Sato A."/>
            <person name="Lyhne E.K."/>
            <person name="Kogle M.E."/>
            <person name="Wiebenga A."/>
            <person name="Kun R.S."/>
            <person name="Lubbers R.J."/>
            <person name="Makela M.R."/>
            <person name="Barry K."/>
            <person name="Chovatia M."/>
            <person name="Clum A."/>
            <person name="Daum C."/>
            <person name="Haridas S."/>
            <person name="He G."/>
            <person name="LaButti K."/>
            <person name="Lipzen A."/>
            <person name="Mondo S."/>
            <person name="Riley R."/>
            <person name="Salamov A."/>
            <person name="Simmons B.A."/>
            <person name="Magnuson J.K."/>
            <person name="Henrissat B."/>
            <person name="Mortensen U.H."/>
            <person name="Larsen T.O."/>
            <person name="Devries R.P."/>
            <person name="Grigoriev I.V."/>
            <person name="Machida M."/>
            <person name="Baker S.E."/>
            <person name="Andersen M.R."/>
        </authorList>
    </citation>
    <scope>NUCLEOTIDE SEQUENCE [LARGE SCALE GENOMIC DNA]</scope>
    <source>
        <strain evidence="5 6">CBS 151.66</strain>
    </source>
</reference>
<evidence type="ECO:0000259" key="4">
    <source>
        <dbReference type="Pfam" id="PF00135"/>
    </source>
</evidence>
<dbReference type="InterPro" id="IPR050654">
    <property type="entry name" value="AChE-related_enzymes"/>
</dbReference>
<organism evidence="5 6">
    <name type="scientific">Aspergillus leporis</name>
    <dbReference type="NCBI Taxonomy" id="41062"/>
    <lineage>
        <taxon>Eukaryota</taxon>
        <taxon>Fungi</taxon>
        <taxon>Dikarya</taxon>
        <taxon>Ascomycota</taxon>
        <taxon>Pezizomycotina</taxon>
        <taxon>Eurotiomycetes</taxon>
        <taxon>Eurotiomycetidae</taxon>
        <taxon>Eurotiales</taxon>
        <taxon>Aspergillaceae</taxon>
        <taxon>Aspergillus</taxon>
        <taxon>Aspergillus subgen. Circumdati</taxon>
    </lineage>
</organism>
<name>A0A5N5X965_9EURO</name>
<dbReference type="InterPro" id="IPR002018">
    <property type="entry name" value="CarbesteraseB"/>
</dbReference>
<keyword evidence="3" id="KW-0732">Signal</keyword>
<dbReference type="GO" id="GO:0052689">
    <property type="term" value="F:carboxylic ester hydrolase activity"/>
    <property type="evidence" value="ECO:0007669"/>
    <property type="project" value="TreeGrafter"/>
</dbReference>
<comment type="similarity">
    <text evidence="1 3">Belongs to the type-B carboxylesterase/lipase family.</text>
</comment>
<gene>
    <name evidence="5" type="ORF">BDV29DRAFT_199035</name>
</gene>
<dbReference type="OrthoDB" id="408631at2759"/>
<dbReference type="PROSITE" id="PS00941">
    <property type="entry name" value="CARBOXYLESTERASE_B_2"/>
    <property type="match status" value="1"/>
</dbReference>
<keyword evidence="6" id="KW-1185">Reference proteome</keyword>
<dbReference type="PANTHER" id="PTHR43918">
    <property type="entry name" value="ACETYLCHOLINESTERASE"/>
    <property type="match status" value="1"/>
</dbReference>
<dbReference type="InterPro" id="IPR019826">
    <property type="entry name" value="Carboxylesterase_B_AS"/>
</dbReference>
<protein>
    <recommendedName>
        <fullName evidence="3">Carboxylic ester hydrolase</fullName>
        <ecNumber evidence="3">3.1.1.-</ecNumber>
    </recommendedName>
</protein>
<keyword evidence="2 3" id="KW-0378">Hydrolase</keyword>
<dbReference type="InterPro" id="IPR029058">
    <property type="entry name" value="AB_hydrolase_fold"/>
</dbReference>
<evidence type="ECO:0000256" key="1">
    <source>
        <dbReference type="ARBA" id="ARBA00005964"/>
    </source>
</evidence>
<dbReference type="EC" id="3.1.1.-" evidence="3"/>
<evidence type="ECO:0000313" key="5">
    <source>
        <dbReference type="EMBL" id="KAB8077259.1"/>
    </source>
</evidence>